<name>A0A0F9CU30_9ZZZZ</name>
<proteinExistence type="predicted"/>
<gene>
    <name evidence="1" type="ORF">LCGC14_2626400</name>
</gene>
<reference evidence="1" key="1">
    <citation type="journal article" date="2015" name="Nature">
        <title>Complex archaea that bridge the gap between prokaryotes and eukaryotes.</title>
        <authorList>
            <person name="Spang A."/>
            <person name="Saw J.H."/>
            <person name="Jorgensen S.L."/>
            <person name="Zaremba-Niedzwiedzka K."/>
            <person name="Martijn J."/>
            <person name="Lind A.E."/>
            <person name="van Eijk R."/>
            <person name="Schleper C."/>
            <person name="Guy L."/>
            <person name="Ettema T.J."/>
        </authorList>
    </citation>
    <scope>NUCLEOTIDE SEQUENCE</scope>
</reference>
<dbReference type="EMBL" id="LAZR01044942">
    <property type="protein sequence ID" value="KKL02683.1"/>
    <property type="molecule type" value="Genomic_DNA"/>
</dbReference>
<comment type="caution">
    <text evidence="1">The sequence shown here is derived from an EMBL/GenBank/DDBJ whole genome shotgun (WGS) entry which is preliminary data.</text>
</comment>
<protein>
    <submittedName>
        <fullName evidence="1">Uncharacterized protein</fullName>
    </submittedName>
</protein>
<dbReference type="AlphaFoldDB" id="A0A0F9CU30"/>
<organism evidence="1">
    <name type="scientific">marine sediment metagenome</name>
    <dbReference type="NCBI Taxonomy" id="412755"/>
    <lineage>
        <taxon>unclassified sequences</taxon>
        <taxon>metagenomes</taxon>
        <taxon>ecological metagenomes</taxon>
    </lineage>
</organism>
<accession>A0A0F9CU30</accession>
<sequence length="88" mass="9150">MTIFKHVLAGSEDDRPVVVTVDLEPTDDGRATIQCSGCPDATPAGPCLIALLQEDGSLYAYALRDGCPRPRGRGGTAMKLMSSGGGEL</sequence>
<evidence type="ECO:0000313" key="1">
    <source>
        <dbReference type="EMBL" id="KKL02683.1"/>
    </source>
</evidence>